<keyword evidence="5" id="KW-1185">Reference proteome</keyword>
<feature type="region of interest" description="Disordered" evidence="1">
    <location>
        <begin position="229"/>
        <end position="256"/>
    </location>
</feature>
<evidence type="ECO:0000256" key="1">
    <source>
        <dbReference type="SAM" id="MobiDB-lite"/>
    </source>
</evidence>
<dbReference type="InterPro" id="IPR007065">
    <property type="entry name" value="HPP"/>
</dbReference>
<dbReference type="AlphaFoldDB" id="A0A2T6BBJ4"/>
<keyword evidence="2" id="KW-0472">Membrane</keyword>
<evidence type="ECO:0000259" key="3">
    <source>
        <dbReference type="Pfam" id="PF04982"/>
    </source>
</evidence>
<dbReference type="RefSeq" id="WP_108127108.1">
    <property type="nucleotide sequence ID" value="NZ_QBKP01000001.1"/>
</dbReference>
<name>A0A2T6BBJ4_9RHOB</name>
<feature type="transmembrane region" description="Helical" evidence="2">
    <location>
        <begin position="87"/>
        <end position="105"/>
    </location>
</feature>
<dbReference type="PANTHER" id="PTHR33741:SF5">
    <property type="entry name" value="TRANSMEMBRANE PROTEIN DDB_G0269096-RELATED"/>
    <property type="match status" value="1"/>
</dbReference>
<comment type="caution">
    <text evidence="4">The sequence shown here is derived from an EMBL/GenBank/DDBJ whole genome shotgun (WGS) entry which is preliminary data.</text>
</comment>
<reference evidence="4 5" key="1">
    <citation type="submission" date="2018-04" db="EMBL/GenBank/DDBJ databases">
        <title>Genomic Encyclopedia of Archaeal and Bacterial Type Strains, Phase II (KMG-II): from individual species to whole genera.</title>
        <authorList>
            <person name="Goeker M."/>
        </authorList>
    </citation>
    <scope>NUCLEOTIDE SEQUENCE [LARGE SCALE GENOMIC DNA]</scope>
    <source>
        <strain evidence="4 5">DSM 21823</strain>
    </source>
</reference>
<feature type="domain" description="HPP transmembrane region" evidence="3">
    <location>
        <begin position="31"/>
        <end position="181"/>
    </location>
</feature>
<dbReference type="InterPro" id="IPR058581">
    <property type="entry name" value="TM_HPP"/>
</dbReference>
<accession>A0A2T6BBJ4</accession>
<dbReference type="Proteomes" id="UP000244224">
    <property type="component" value="Unassembled WGS sequence"/>
</dbReference>
<organism evidence="4 5">
    <name type="scientific">Gemmobacter caeni</name>
    <dbReference type="NCBI Taxonomy" id="589035"/>
    <lineage>
        <taxon>Bacteria</taxon>
        <taxon>Pseudomonadati</taxon>
        <taxon>Pseudomonadota</taxon>
        <taxon>Alphaproteobacteria</taxon>
        <taxon>Rhodobacterales</taxon>
        <taxon>Paracoccaceae</taxon>
        <taxon>Gemmobacter</taxon>
    </lineage>
</organism>
<protein>
    <submittedName>
        <fullName evidence="4">CBS domain-containing membrane protein</fullName>
    </submittedName>
</protein>
<evidence type="ECO:0000313" key="4">
    <source>
        <dbReference type="EMBL" id="PTX53423.1"/>
    </source>
</evidence>
<dbReference type="EMBL" id="QBKP01000001">
    <property type="protein sequence ID" value="PTX53423.1"/>
    <property type="molecule type" value="Genomic_DNA"/>
</dbReference>
<sequence>MAEAVSDRRKWLTAAAEHLLPAMMMPRGIEMLRAAGAIGLTLGLAALMQMLLGANDARFSLIAPLAATTFLLISVPNSPLTQPWSVVIGNGASAAVAVTVLQFGLPVPLTIALAVGGATLAMMLLRAMHPPGAAVAMAAVLSAPATMKLGYQFALTPVMLDSTILVIAAIAVNRLTGRVYPFRLPHDATAAPRRADRPSPEVLERILGDLRLSANIGVEDLRRVLDEIEKREKPPVPHRKPRFSGAVGAFRPRSRR</sequence>
<keyword evidence="2" id="KW-1133">Transmembrane helix</keyword>
<evidence type="ECO:0000313" key="5">
    <source>
        <dbReference type="Proteomes" id="UP000244224"/>
    </source>
</evidence>
<dbReference type="OrthoDB" id="9811720at2"/>
<dbReference type="PANTHER" id="PTHR33741">
    <property type="entry name" value="TRANSMEMBRANE PROTEIN DDB_G0269096-RELATED"/>
    <property type="match status" value="1"/>
</dbReference>
<proteinExistence type="predicted"/>
<feature type="transmembrane region" description="Helical" evidence="2">
    <location>
        <begin position="57"/>
        <end position="75"/>
    </location>
</feature>
<feature type="transmembrane region" description="Helical" evidence="2">
    <location>
        <begin position="149"/>
        <end position="172"/>
    </location>
</feature>
<keyword evidence="2" id="KW-0812">Transmembrane</keyword>
<dbReference type="Pfam" id="PF04982">
    <property type="entry name" value="TM_HPP"/>
    <property type="match status" value="1"/>
</dbReference>
<gene>
    <name evidence="4" type="ORF">C8N34_101339</name>
</gene>
<feature type="transmembrane region" description="Helical" evidence="2">
    <location>
        <begin position="31"/>
        <end position="51"/>
    </location>
</feature>
<evidence type="ECO:0000256" key="2">
    <source>
        <dbReference type="SAM" id="Phobius"/>
    </source>
</evidence>